<proteinExistence type="predicted"/>
<name>A0A2P2LLC5_RHIMU</name>
<dbReference type="EMBL" id="GGEC01038265">
    <property type="protein sequence ID" value="MBX18749.1"/>
    <property type="molecule type" value="Transcribed_RNA"/>
</dbReference>
<accession>A0A2P2LLC5</accession>
<organism evidence="1">
    <name type="scientific">Rhizophora mucronata</name>
    <name type="common">Asiatic mangrove</name>
    <dbReference type="NCBI Taxonomy" id="61149"/>
    <lineage>
        <taxon>Eukaryota</taxon>
        <taxon>Viridiplantae</taxon>
        <taxon>Streptophyta</taxon>
        <taxon>Embryophyta</taxon>
        <taxon>Tracheophyta</taxon>
        <taxon>Spermatophyta</taxon>
        <taxon>Magnoliopsida</taxon>
        <taxon>eudicotyledons</taxon>
        <taxon>Gunneridae</taxon>
        <taxon>Pentapetalae</taxon>
        <taxon>rosids</taxon>
        <taxon>fabids</taxon>
        <taxon>Malpighiales</taxon>
        <taxon>Rhizophoraceae</taxon>
        <taxon>Rhizophora</taxon>
    </lineage>
</organism>
<dbReference type="AlphaFoldDB" id="A0A2P2LLC5"/>
<reference evidence="1" key="1">
    <citation type="submission" date="2018-02" db="EMBL/GenBank/DDBJ databases">
        <title>Rhizophora mucronata_Transcriptome.</title>
        <authorList>
            <person name="Meera S.P."/>
            <person name="Sreeshan A."/>
            <person name="Augustine A."/>
        </authorList>
    </citation>
    <scope>NUCLEOTIDE SEQUENCE</scope>
    <source>
        <tissue evidence="1">Leaf</tissue>
    </source>
</reference>
<sequence length="69" mass="7876">MIQLTKHPVGNSSVCTCISLLRVSVRKEKNHHFPVTCMILYVDNLFKLILQGVDNKIMPISKQIPSIRK</sequence>
<evidence type="ECO:0000313" key="1">
    <source>
        <dbReference type="EMBL" id="MBX18749.1"/>
    </source>
</evidence>
<protein>
    <submittedName>
        <fullName evidence="1">Uncharacterized protein</fullName>
    </submittedName>
</protein>